<dbReference type="Pfam" id="PF02040">
    <property type="entry name" value="ArsB"/>
    <property type="match status" value="1"/>
</dbReference>
<evidence type="ECO:0000256" key="4">
    <source>
        <dbReference type="ARBA" id="ARBA00022989"/>
    </source>
</evidence>
<reference evidence="7 8" key="1">
    <citation type="submission" date="2014-04" db="EMBL/GenBank/DDBJ databases">
        <authorList>
            <person name="Bishop-Lilly K.A."/>
            <person name="Broomall S.M."/>
            <person name="Chain P.S."/>
            <person name="Chertkov O."/>
            <person name="Coyne S.R."/>
            <person name="Daligault H.E."/>
            <person name="Davenport K.W."/>
            <person name="Erkkila T."/>
            <person name="Frey K.G."/>
            <person name="Gibbons H.S."/>
            <person name="Gu W."/>
            <person name="Jaissle J."/>
            <person name="Johnson S.L."/>
            <person name="Koroleva G.I."/>
            <person name="Ladner J.T."/>
            <person name="Lo C.-C."/>
            <person name="Minogue T.D."/>
            <person name="Munk C."/>
            <person name="Palacios G.F."/>
            <person name="Redden C.L."/>
            <person name="Rosenzweig C.N."/>
            <person name="Scholz M.B."/>
            <person name="Teshima H."/>
            <person name="Xu Y."/>
        </authorList>
    </citation>
    <scope>NUCLEOTIDE SEQUENCE [LARGE SCALE GENOMIC DNA]</scope>
    <source>
        <strain evidence="7 8">8244</strain>
    </source>
</reference>
<protein>
    <submittedName>
        <fullName evidence="7">Arsenical pump membrane family protein</fullName>
    </submittedName>
</protein>
<dbReference type="Proteomes" id="UP000029278">
    <property type="component" value="Unassembled WGS sequence"/>
</dbReference>
<name>A0A090ZKN5_PAEMA</name>
<evidence type="ECO:0000256" key="1">
    <source>
        <dbReference type="ARBA" id="ARBA00004651"/>
    </source>
</evidence>
<sequence length="141" mass="15545">MILAALLIAYLTSEWIGIPVSIIAGAAAIVFQILARQSREIHTWKIVKGAPWAVVVFSIGMYVVVYGLRNVGLTDGLGHVFKWIGDQGLVPCDRRFLVCCGSSLLYDEQHADGHDQRLGHRRHESARHSAGGVHLCQCDRL</sequence>
<evidence type="ECO:0000256" key="5">
    <source>
        <dbReference type="ARBA" id="ARBA00023136"/>
    </source>
</evidence>
<dbReference type="InterPro" id="IPR000802">
    <property type="entry name" value="Arsenical_pump_ArsB"/>
</dbReference>
<feature type="transmembrane region" description="Helical" evidence="6">
    <location>
        <begin position="15"/>
        <end position="34"/>
    </location>
</feature>
<keyword evidence="8" id="KW-1185">Reference proteome</keyword>
<evidence type="ECO:0000256" key="2">
    <source>
        <dbReference type="ARBA" id="ARBA00022475"/>
    </source>
</evidence>
<keyword evidence="2" id="KW-1003">Cell membrane</keyword>
<comment type="caution">
    <text evidence="7">The sequence shown here is derived from an EMBL/GenBank/DDBJ whole genome shotgun (WGS) entry which is preliminary data.</text>
</comment>
<gene>
    <name evidence="7" type="ORF">DJ90_2365</name>
</gene>
<dbReference type="AlphaFoldDB" id="A0A090ZKN5"/>
<feature type="transmembrane region" description="Helical" evidence="6">
    <location>
        <begin position="46"/>
        <end position="68"/>
    </location>
</feature>
<evidence type="ECO:0000313" key="7">
    <source>
        <dbReference type="EMBL" id="KFN11167.1"/>
    </source>
</evidence>
<accession>A0A090ZKN5</accession>
<dbReference type="HOGENOM" id="CLU_1823450_0_0_9"/>
<evidence type="ECO:0000256" key="6">
    <source>
        <dbReference type="SAM" id="Phobius"/>
    </source>
</evidence>
<keyword evidence="3 6" id="KW-0812">Transmembrane</keyword>
<dbReference type="GO" id="GO:0005886">
    <property type="term" value="C:plasma membrane"/>
    <property type="evidence" value="ECO:0007669"/>
    <property type="project" value="UniProtKB-SubCell"/>
</dbReference>
<organism evidence="7 8">
    <name type="scientific">Paenibacillus macerans</name>
    <name type="common">Bacillus macerans</name>
    <dbReference type="NCBI Taxonomy" id="44252"/>
    <lineage>
        <taxon>Bacteria</taxon>
        <taxon>Bacillati</taxon>
        <taxon>Bacillota</taxon>
        <taxon>Bacilli</taxon>
        <taxon>Bacillales</taxon>
        <taxon>Paenibacillaceae</taxon>
        <taxon>Paenibacillus</taxon>
    </lineage>
</organism>
<evidence type="ECO:0000313" key="8">
    <source>
        <dbReference type="Proteomes" id="UP000029278"/>
    </source>
</evidence>
<comment type="subcellular location">
    <subcellularLocation>
        <location evidence="1">Cell membrane</location>
        <topology evidence="1">Multi-pass membrane protein</topology>
    </subcellularLocation>
</comment>
<keyword evidence="5 6" id="KW-0472">Membrane</keyword>
<proteinExistence type="predicted"/>
<dbReference type="EMBL" id="JMQA01000012">
    <property type="protein sequence ID" value="KFN11167.1"/>
    <property type="molecule type" value="Genomic_DNA"/>
</dbReference>
<dbReference type="GO" id="GO:0015105">
    <property type="term" value="F:arsenite transmembrane transporter activity"/>
    <property type="evidence" value="ECO:0007669"/>
    <property type="project" value="InterPro"/>
</dbReference>
<evidence type="ECO:0000256" key="3">
    <source>
        <dbReference type="ARBA" id="ARBA00022692"/>
    </source>
</evidence>
<keyword evidence="4 6" id="KW-1133">Transmembrane helix</keyword>